<feature type="disulfide bond" evidence="5">
    <location>
        <begin position="30"/>
        <end position="43"/>
    </location>
</feature>
<evidence type="ECO:0000313" key="9">
    <source>
        <dbReference type="EMBL" id="GAB1289220.1"/>
    </source>
</evidence>
<feature type="compositionally biased region" description="Low complexity" evidence="6">
    <location>
        <begin position="231"/>
        <end position="245"/>
    </location>
</feature>
<evidence type="ECO:0000259" key="8">
    <source>
        <dbReference type="PROSITE" id="PS50050"/>
    </source>
</evidence>
<evidence type="ECO:0000256" key="4">
    <source>
        <dbReference type="ARBA" id="ARBA00023180"/>
    </source>
</evidence>
<evidence type="ECO:0000256" key="3">
    <source>
        <dbReference type="ARBA" id="ARBA00023157"/>
    </source>
</evidence>
<dbReference type="PRINTS" id="PR01919">
    <property type="entry name" value="TNFACTORR1B"/>
</dbReference>
<keyword evidence="3 5" id="KW-1015">Disulfide bond</keyword>
<reference evidence="9 10" key="1">
    <citation type="submission" date="2024-08" db="EMBL/GenBank/DDBJ databases">
        <title>The draft genome of Apodemus speciosus.</title>
        <authorList>
            <person name="Nabeshima K."/>
            <person name="Suzuki S."/>
            <person name="Onuma M."/>
        </authorList>
    </citation>
    <scope>NUCLEOTIDE SEQUENCE [LARGE SCALE GENOMIC DNA]</scope>
    <source>
        <strain evidence="9">IB14-021</strain>
    </source>
</reference>
<feature type="repeat" description="TNFR-Cys" evidence="5">
    <location>
        <begin position="14"/>
        <end position="51"/>
    </location>
</feature>
<dbReference type="InterPro" id="IPR020411">
    <property type="entry name" value="TNFR_1B"/>
</dbReference>
<feature type="region of interest" description="Disordered" evidence="6">
    <location>
        <begin position="229"/>
        <end position="287"/>
    </location>
</feature>
<gene>
    <name evidence="9" type="ORF">APTSU1_000445000</name>
</gene>
<keyword evidence="7" id="KW-1133">Transmembrane helix</keyword>
<proteinExistence type="predicted"/>
<keyword evidence="7" id="KW-0812">Transmembrane</keyword>
<evidence type="ECO:0000256" key="7">
    <source>
        <dbReference type="SAM" id="Phobius"/>
    </source>
</evidence>
<sequence length="383" mass="40959">MVVLTPYKPEPGNECRISQEYYDRKAQMCCAKCPPGQYVKHFCNKTSDTVCEDCEASMYTQVWNQFRTCLSCRSSCSADQVETRACTKQQNRVCACKADSYCALETSGSCRLCLKLSKCGPGFGVACPTLRPRQQETTQDTGLGSTINHQALAGPSGFEAIQKFTTDTLSGLIVGLTALGLLMLGLVNCFILVRRKKKPSCLQRETKVPHLPDEKSKDAVGLEQQHLLITAPSSSSSSLESSASAGDRRAPPGGHPQARATAAAAAQGSQEGCAGSRSSDSSHGSHGTHVNVTCIVNVCSSPDHSSQCSSQASATVGDPDATPSGSPKDEQVPFSQEECPSPSRWETTETLQSHEKPLPLGETDMGMKPSQHGWYDQIAVKVA</sequence>
<evidence type="ECO:0000256" key="1">
    <source>
        <dbReference type="ARBA" id="ARBA00022729"/>
    </source>
</evidence>
<dbReference type="InterPro" id="IPR001368">
    <property type="entry name" value="TNFR/NGFR_Cys_rich_reg"/>
</dbReference>
<dbReference type="PANTHER" id="PTHR47386">
    <property type="entry name" value="TUMOR NECROSIS FACTOR RECEPTOR SUPERFAMILY MEMBER 1B"/>
    <property type="match status" value="1"/>
</dbReference>
<feature type="compositionally biased region" description="Low complexity" evidence="6">
    <location>
        <begin position="305"/>
        <end position="314"/>
    </location>
</feature>
<name>A0ABQ0EQT9_APOSI</name>
<dbReference type="SUPFAM" id="SSF57586">
    <property type="entry name" value="TNF receptor-like"/>
    <property type="match status" value="2"/>
</dbReference>
<feature type="disulfide bond" evidence="5">
    <location>
        <begin position="33"/>
        <end position="51"/>
    </location>
</feature>
<dbReference type="Pfam" id="PF00020">
    <property type="entry name" value="TNFR_c6"/>
    <property type="match status" value="2"/>
</dbReference>
<evidence type="ECO:0000256" key="2">
    <source>
        <dbReference type="ARBA" id="ARBA00022737"/>
    </source>
</evidence>
<keyword evidence="2" id="KW-0677">Repeat</keyword>
<comment type="caution">
    <text evidence="9">The sequence shown here is derived from an EMBL/GenBank/DDBJ whole genome shotgun (WGS) entry which is preliminary data.</text>
</comment>
<feature type="disulfide bond" evidence="5">
    <location>
        <begin position="76"/>
        <end position="94"/>
    </location>
</feature>
<feature type="transmembrane region" description="Helical" evidence="7">
    <location>
        <begin position="169"/>
        <end position="193"/>
    </location>
</feature>
<feature type="compositionally biased region" description="Low complexity" evidence="6">
    <location>
        <begin position="255"/>
        <end position="287"/>
    </location>
</feature>
<feature type="region of interest" description="Disordered" evidence="6">
    <location>
        <begin position="305"/>
        <end position="370"/>
    </location>
</feature>
<feature type="domain" description="TNFR-Cys" evidence="8">
    <location>
        <begin position="14"/>
        <end position="51"/>
    </location>
</feature>
<keyword evidence="9" id="KW-0675">Receptor</keyword>
<feature type="repeat" description="TNFR-Cys" evidence="5">
    <location>
        <begin position="53"/>
        <end position="94"/>
    </location>
</feature>
<protein>
    <submittedName>
        <fullName evidence="9">Tumor necrosis factor receptor superfamily member 1B</fullName>
    </submittedName>
</protein>
<evidence type="ECO:0000256" key="5">
    <source>
        <dbReference type="PROSITE-ProRule" id="PRU00206"/>
    </source>
</evidence>
<evidence type="ECO:0000256" key="6">
    <source>
        <dbReference type="SAM" id="MobiDB-lite"/>
    </source>
</evidence>
<keyword evidence="4" id="KW-0325">Glycoprotein</keyword>
<dbReference type="PROSITE" id="PS50050">
    <property type="entry name" value="TNFR_NGFR_2"/>
    <property type="match status" value="2"/>
</dbReference>
<dbReference type="PROSITE" id="PS00652">
    <property type="entry name" value="TNFR_NGFR_1"/>
    <property type="match status" value="2"/>
</dbReference>
<dbReference type="InterPro" id="IPR051670">
    <property type="entry name" value="TNF_chemokine_rcpt-like"/>
</dbReference>
<evidence type="ECO:0000313" key="10">
    <source>
        <dbReference type="Proteomes" id="UP001623349"/>
    </source>
</evidence>
<feature type="domain" description="TNFR-Cys" evidence="8">
    <location>
        <begin position="53"/>
        <end position="94"/>
    </location>
</feature>
<dbReference type="EMBL" id="BAAFST010000004">
    <property type="protein sequence ID" value="GAB1289220.1"/>
    <property type="molecule type" value="Genomic_DNA"/>
</dbReference>
<keyword evidence="7" id="KW-0472">Membrane</keyword>
<comment type="caution">
    <text evidence="5">Lacks conserved residue(s) required for the propagation of feature annotation.</text>
</comment>
<keyword evidence="10" id="KW-1185">Reference proteome</keyword>
<dbReference type="Proteomes" id="UP001623349">
    <property type="component" value="Unassembled WGS sequence"/>
</dbReference>
<keyword evidence="1" id="KW-0732">Signal</keyword>
<feature type="disulfide bond" evidence="5">
    <location>
        <begin position="54"/>
        <end position="69"/>
    </location>
</feature>
<accession>A0ABQ0EQT9</accession>
<dbReference type="Gene3D" id="2.10.50.10">
    <property type="entry name" value="Tumor Necrosis Factor Receptor, subunit A, domain 2"/>
    <property type="match status" value="2"/>
</dbReference>
<dbReference type="SMART" id="SM00208">
    <property type="entry name" value="TNFR"/>
    <property type="match status" value="3"/>
</dbReference>
<organism evidence="9 10">
    <name type="scientific">Apodemus speciosus</name>
    <name type="common">Large Japanese field mouse</name>
    <dbReference type="NCBI Taxonomy" id="105296"/>
    <lineage>
        <taxon>Eukaryota</taxon>
        <taxon>Metazoa</taxon>
        <taxon>Chordata</taxon>
        <taxon>Craniata</taxon>
        <taxon>Vertebrata</taxon>
        <taxon>Euteleostomi</taxon>
        <taxon>Mammalia</taxon>
        <taxon>Eutheria</taxon>
        <taxon>Euarchontoglires</taxon>
        <taxon>Glires</taxon>
        <taxon>Rodentia</taxon>
        <taxon>Myomorpha</taxon>
        <taxon>Muroidea</taxon>
        <taxon>Muridae</taxon>
        <taxon>Murinae</taxon>
        <taxon>Apodemus</taxon>
    </lineage>
</organism>
<dbReference type="PANTHER" id="PTHR47386:SF1">
    <property type="entry name" value="TUMOR NECROSIS FACTOR RECEPTOR SUPERFAMILY MEMBER 1B"/>
    <property type="match status" value="1"/>
</dbReference>